<evidence type="ECO:0000256" key="4">
    <source>
        <dbReference type="ARBA" id="ARBA00012682"/>
    </source>
</evidence>
<dbReference type="EMBL" id="GHWJ01007828">
    <property type="protein sequence ID" value="NOV40565.1"/>
    <property type="molecule type" value="Transcribed_RNA"/>
</dbReference>
<dbReference type="Pfam" id="PF00080">
    <property type="entry name" value="Sod_Cu"/>
    <property type="match status" value="1"/>
</dbReference>
<dbReference type="InterPro" id="IPR036423">
    <property type="entry name" value="SOD-like_Cu/Zn_dom_sf"/>
</dbReference>
<feature type="chain" id="PRO_5026911869" description="superoxide dismutase" evidence="12">
    <location>
        <begin position="33"/>
        <end position="210"/>
    </location>
</feature>
<evidence type="ECO:0000256" key="7">
    <source>
        <dbReference type="ARBA" id="ARBA00022862"/>
    </source>
</evidence>
<organism evidence="14">
    <name type="scientific">Rhipicephalus microplus</name>
    <name type="common">Cattle tick</name>
    <name type="synonym">Boophilus microplus</name>
    <dbReference type="NCBI Taxonomy" id="6941"/>
    <lineage>
        <taxon>Eukaryota</taxon>
        <taxon>Metazoa</taxon>
        <taxon>Ecdysozoa</taxon>
        <taxon>Arthropoda</taxon>
        <taxon>Chelicerata</taxon>
        <taxon>Arachnida</taxon>
        <taxon>Acari</taxon>
        <taxon>Parasitiformes</taxon>
        <taxon>Ixodida</taxon>
        <taxon>Ixodoidea</taxon>
        <taxon>Ixodidae</taxon>
        <taxon>Rhipicephalinae</taxon>
        <taxon>Rhipicephalus</taxon>
        <taxon>Boophilus</taxon>
    </lineage>
</organism>
<dbReference type="GO" id="GO:0005507">
    <property type="term" value="F:copper ion binding"/>
    <property type="evidence" value="ECO:0007669"/>
    <property type="project" value="InterPro"/>
</dbReference>
<evidence type="ECO:0000259" key="13">
    <source>
        <dbReference type="Pfam" id="PF00080"/>
    </source>
</evidence>
<dbReference type="FunFam" id="2.60.40.200:FF:000003">
    <property type="entry name" value="Superoxide dismutase [Cu-Zn], chloroplastic"/>
    <property type="match status" value="1"/>
</dbReference>
<feature type="domain" description="Superoxide dismutase copper/zinc binding" evidence="13">
    <location>
        <begin position="66"/>
        <end position="202"/>
    </location>
</feature>
<keyword evidence="6" id="KW-0862">Zinc</keyword>
<dbReference type="PROSITE" id="PS00087">
    <property type="entry name" value="SOD_CU_ZN_1"/>
    <property type="match status" value="1"/>
</dbReference>
<comment type="cofactor">
    <cofactor evidence="1">
        <name>Cu cation</name>
        <dbReference type="ChEBI" id="CHEBI:23378"/>
    </cofactor>
</comment>
<evidence type="ECO:0000256" key="1">
    <source>
        <dbReference type="ARBA" id="ARBA00001935"/>
    </source>
</evidence>
<keyword evidence="12" id="KW-0732">Signal</keyword>
<evidence type="ECO:0000256" key="9">
    <source>
        <dbReference type="ARBA" id="ARBA00023008"/>
    </source>
</evidence>
<dbReference type="PRINTS" id="PR00068">
    <property type="entry name" value="CUZNDISMTASE"/>
</dbReference>
<name>A0A6M2D3U2_RHIMP</name>
<dbReference type="InterPro" id="IPR024134">
    <property type="entry name" value="SOD_Cu/Zn_/chaperone"/>
</dbReference>
<evidence type="ECO:0000256" key="2">
    <source>
        <dbReference type="ARBA" id="ARBA00001947"/>
    </source>
</evidence>
<dbReference type="SUPFAM" id="SSF49329">
    <property type="entry name" value="Cu,Zn superoxide dismutase-like"/>
    <property type="match status" value="1"/>
</dbReference>
<evidence type="ECO:0000256" key="8">
    <source>
        <dbReference type="ARBA" id="ARBA00023002"/>
    </source>
</evidence>
<evidence type="ECO:0000256" key="11">
    <source>
        <dbReference type="ARBA" id="ARBA00049204"/>
    </source>
</evidence>
<evidence type="ECO:0000313" key="14">
    <source>
        <dbReference type="EMBL" id="NOV40565.1"/>
    </source>
</evidence>
<dbReference type="AlphaFoldDB" id="A0A6M2D3U2"/>
<dbReference type="GO" id="GO:0004784">
    <property type="term" value="F:superoxide dismutase activity"/>
    <property type="evidence" value="ECO:0007669"/>
    <property type="project" value="UniProtKB-EC"/>
</dbReference>
<comment type="catalytic activity">
    <reaction evidence="11">
        <text>2 superoxide + 2 H(+) = H2O2 + O2</text>
        <dbReference type="Rhea" id="RHEA:20696"/>
        <dbReference type="ChEBI" id="CHEBI:15378"/>
        <dbReference type="ChEBI" id="CHEBI:15379"/>
        <dbReference type="ChEBI" id="CHEBI:16240"/>
        <dbReference type="ChEBI" id="CHEBI:18421"/>
        <dbReference type="EC" id="1.15.1.1"/>
    </reaction>
</comment>
<accession>A0A6M2D3U2</accession>
<keyword evidence="5" id="KW-0479">Metal-binding</keyword>
<dbReference type="InterPro" id="IPR018152">
    <property type="entry name" value="SOD_Cu/Zn_BS"/>
</dbReference>
<evidence type="ECO:0000256" key="6">
    <source>
        <dbReference type="ARBA" id="ARBA00022833"/>
    </source>
</evidence>
<dbReference type="PANTHER" id="PTHR10003">
    <property type="entry name" value="SUPEROXIDE DISMUTASE CU-ZN -RELATED"/>
    <property type="match status" value="1"/>
</dbReference>
<evidence type="ECO:0000256" key="12">
    <source>
        <dbReference type="SAM" id="SignalP"/>
    </source>
</evidence>
<keyword evidence="9" id="KW-0186">Copper</keyword>
<evidence type="ECO:0000256" key="3">
    <source>
        <dbReference type="ARBA" id="ARBA00010457"/>
    </source>
</evidence>
<proteinExistence type="inferred from homology"/>
<comment type="similarity">
    <text evidence="3">Belongs to the Cu-Zn superoxide dismutase family.</text>
</comment>
<dbReference type="InterPro" id="IPR001424">
    <property type="entry name" value="SOD_Cu_Zn_dom"/>
</dbReference>
<dbReference type="EC" id="1.15.1.1" evidence="4"/>
<evidence type="ECO:0000256" key="5">
    <source>
        <dbReference type="ARBA" id="ARBA00022723"/>
    </source>
</evidence>
<dbReference type="CDD" id="cd00305">
    <property type="entry name" value="Cu-Zn_Superoxide_Dismutase"/>
    <property type="match status" value="1"/>
</dbReference>
<reference evidence="14" key="1">
    <citation type="submission" date="2019-09" db="EMBL/GenBank/DDBJ databases">
        <title>Organ-specific transcriptomic study of the physiology of the cattle tick, Rhipicephalus microplus.</title>
        <authorList>
            <person name="Tirloni L."/>
            <person name="Braz G."/>
            <person name="Gandara A.C.P."/>
            <person name="Sabadin G.A."/>
            <person name="da Silva R.M."/>
            <person name="Guizzo M.G."/>
            <person name="Machado J.A."/>
            <person name="Costa E.P."/>
            <person name="Gomes H.F."/>
            <person name="Moraes J."/>
            <person name="Mota M.B.S."/>
            <person name="Mesquita R.D."/>
            <person name="Alvarenga P.H."/>
            <person name="Alves F."/>
            <person name="Seixas A."/>
            <person name="da Fonseca R.N."/>
            <person name="Fogaca A."/>
            <person name="Logullo C."/>
            <person name="Tanaka A."/>
            <person name="Daffre S."/>
            <person name="Termignoni C."/>
            <person name="Vaz I.S.Jr."/>
            <person name="Oliveira P.L."/>
            <person name="Ribeiro J.M."/>
        </authorList>
    </citation>
    <scope>NUCLEOTIDE SEQUENCE</scope>
    <source>
        <strain evidence="14">Porto Alegre</strain>
    </source>
</reference>
<feature type="signal peptide" evidence="12">
    <location>
        <begin position="1"/>
        <end position="32"/>
    </location>
</feature>
<sequence length="210" mass="22397">MFVCERMPTSAALCAFASLLLALLWTTMRSGAVVLGPEYVLFARRMEEPDVTDAICVLRPSQGSNVTGVLNFQQKDPDDFVTITGDVTGLSPGLHGFHIHLRGDLTHGCLSTGPHFDVGRGSWHGARVDVVRHVGDLGNVEADSRGEVFFTIKDRLVSLNGPNSIVGRSAIIHALEDDLGQGGTPESRLTGRSGNIVACGVIGVTHPKDQ</sequence>
<keyword evidence="7" id="KW-0049">Antioxidant</keyword>
<dbReference type="OrthoDB" id="2015551at2759"/>
<dbReference type="Gene3D" id="2.60.40.200">
    <property type="entry name" value="Superoxide dismutase, copper/zinc binding domain"/>
    <property type="match status" value="1"/>
</dbReference>
<dbReference type="VEuPathDB" id="VectorBase:LOC119180731"/>
<evidence type="ECO:0000256" key="10">
    <source>
        <dbReference type="ARBA" id="ARBA00023157"/>
    </source>
</evidence>
<protein>
    <recommendedName>
        <fullName evidence="4">superoxide dismutase</fullName>
        <ecNumber evidence="4">1.15.1.1</ecNumber>
    </recommendedName>
</protein>
<keyword evidence="8" id="KW-0560">Oxidoreductase</keyword>
<keyword evidence="10" id="KW-1015">Disulfide bond</keyword>
<comment type="cofactor">
    <cofactor evidence="2">
        <name>Zn(2+)</name>
        <dbReference type="ChEBI" id="CHEBI:29105"/>
    </cofactor>
</comment>